<dbReference type="EMBL" id="QHBU01000035">
    <property type="protein sequence ID" value="PZR83432.1"/>
    <property type="molecule type" value="Genomic_DNA"/>
</dbReference>
<comment type="similarity">
    <text evidence="1">Belongs to the sigma-70 factor family. ECF subfamily.</text>
</comment>
<keyword evidence="3" id="KW-0731">Sigma factor</keyword>
<proteinExistence type="inferred from homology"/>
<name>A0A2W5ZDA8_9BACT</name>
<dbReference type="Gene3D" id="1.10.10.10">
    <property type="entry name" value="Winged helix-like DNA-binding domain superfamily/Winged helix DNA-binding domain"/>
    <property type="match status" value="1"/>
</dbReference>
<keyword evidence="5" id="KW-0804">Transcription</keyword>
<feature type="domain" description="RNA polymerase sigma factor 70 region 4 type 2" evidence="7">
    <location>
        <begin position="198"/>
        <end position="249"/>
    </location>
</feature>
<dbReference type="PANTHER" id="PTHR43133:SF8">
    <property type="entry name" value="RNA POLYMERASE SIGMA FACTOR HI_1459-RELATED"/>
    <property type="match status" value="1"/>
</dbReference>
<keyword evidence="2" id="KW-0805">Transcription regulation</keyword>
<dbReference type="NCBIfam" id="TIGR02937">
    <property type="entry name" value="sigma70-ECF"/>
    <property type="match status" value="1"/>
</dbReference>
<evidence type="ECO:0000256" key="5">
    <source>
        <dbReference type="ARBA" id="ARBA00023163"/>
    </source>
</evidence>
<dbReference type="InterPro" id="IPR013324">
    <property type="entry name" value="RNA_pol_sigma_r3/r4-like"/>
</dbReference>
<dbReference type="SUPFAM" id="SSF88946">
    <property type="entry name" value="Sigma2 domain of RNA polymerase sigma factors"/>
    <property type="match status" value="1"/>
</dbReference>
<evidence type="ECO:0000256" key="3">
    <source>
        <dbReference type="ARBA" id="ARBA00023082"/>
    </source>
</evidence>
<dbReference type="InterPro" id="IPR007627">
    <property type="entry name" value="RNA_pol_sigma70_r2"/>
</dbReference>
<comment type="caution">
    <text evidence="8">The sequence shown here is derived from an EMBL/GenBank/DDBJ whole genome shotgun (WGS) entry which is preliminary data.</text>
</comment>
<protein>
    <recommendedName>
        <fullName evidence="10">Sigma-70 family RNA polymerase sigma factor</fullName>
    </recommendedName>
</protein>
<dbReference type="InterPro" id="IPR014284">
    <property type="entry name" value="RNA_pol_sigma-70_dom"/>
</dbReference>
<dbReference type="GO" id="GO:0006352">
    <property type="term" value="P:DNA-templated transcription initiation"/>
    <property type="evidence" value="ECO:0007669"/>
    <property type="project" value="InterPro"/>
</dbReference>
<evidence type="ECO:0000256" key="4">
    <source>
        <dbReference type="ARBA" id="ARBA00023125"/>
    </source>
</evidence>
<evidence type="ECO:0000259" key="6">
    <source>
        <dbReference type="Pfam" id="PF04542"/>
    </source>
</evidence>
<feature type="domain" description="RNA polymerase sigma-70 region 2" evidence="6">
    <location>
        <begin position="92"/>
        <end position="160"/>
    </location>
</feature>
<organism evidence="8 9">
    <name type="scientific">Candidatus Aeolococcus gillhamiae</name>
    <dbReference type="NCBI Taxonomy" id="3127015"/>
    <lineage>
        <taxon>Bacteria</taxon>
        <taxon>Bacillati</taxon>
        <taxon>Candidatus Dormiibacterota</taxon>
        <taxon>Candidatus Dormibacteria</taxon>
        <taxon>Candidatus Aeolococcales</taxon>
        <taxon>Candidatus Aeolococcaceae</taxon>
        <taxon>Candidatus Aeolococcus</taxon>
    </lineage>
</organism>
<dbReference type="InterPro" id="IPR036388">
    <property type="entry name" value="WH-like_DNA-bd_sf"/>
</dbReference>
<gene>
    <name evidence="8" type="ORF">DLM65_01815</name>
</gene>
<dbReference type="InterPro" id="IPR013249">
    <property type="entry name" value="RNA_pol_sigma70_r4_t2"/>
</dbReference>
<dbReference type="PANTHER" id="PTHR43133">
    <property type="entry name" value="RNA POLYMERASE ECF-TYPE SIGMA FACTO"/>
    <property type="match status" value="1"/>
</dbReference>
<evidence type="ECO:0000313" key="8">
    <source>
        <dbReference type="EMBL" id="PZR83432.1"/>
    </source>
</evidence>
<dbReference type="CDD" id="cd06171">
    <property type="entry name" value="Sigma70_r4"/>
    <property type="match status" value="1"/>
</dbReference>
<keyword evidence="4" id="KW-0238">DNA-binding</keyword>
<dbReference type="GO" id="GO:0003677">
    <property type="term" value="F:DNA binding"/>
    <property type="evidence" value="ECO:0007669"/>
    <property type="project" value="UniProtKB-KW"/>
</dbReference>
<reference evidence="8 9" key="1">
    <citation type="journal article" date="2017" name="Nature">
        <title>Atmospheric trace gases support primary production in Antarctic desert surface soil.</title>
        <authorList>
            <person name="Ji M."/>
            <person name="Greening C."/>
            <person name="Vanwonterghem I."/>
            <person name="Carere C.R."/>
            <person name="Bay S.K."/>
            <person name="Steen J.A."/>
            <person name="Montgomery K."/>
            <person name="Lines T."/>
            <person name="Beardall J."/>
            <person name="van Dorst J."/>
            <person name="Snape I."/>
            <person name="Stott M.B."/>
            <person name="Hugenholtz P."/>
            <person name="Ferrari B.C."/>
        </authorList>
    </citation>
    <scope>NUCLEOTIDE SEQUENCE [LARGE SCALE GENOMIC DNA]</scope>
    <source>
        <strain evidence="8">RRmetagenome_bin12</strain>
    </source>
</reference>
<sequence>MPYPFRRHSPGTPHDRSALQLVRRWAKGKPCRRQQTRRSLWKAVVYSPRSGQTSPSWRGTVTDQTRGSVPASDDLALITAYLAGDVGAFDVLFQRYHARVRAVCLRYVGDEALAEDLVQETFYNVIRALARVDQSFNFGAWVHRIAVNICQDELRRRNRRALHIHQGRGDPEEAMLKIADRDRSGHPEDALEMSSLRQLVWEVAKKLPERQRMVLTLRELQGLSYASIARVMGITDAAVETLLHRARKRFKEEYLRLDSPPEERTHCAELAFMMSRGKLSAADQREAIEHLESCALCRNAYQTTTVGFRAQHAVVPA</sequence>
<dbReference type="Pfam" id="PF08281">
    <property type="entry name" value="Sigma70_r4_2"/>
    <property type="match status" value="1"/>
</dbReference>
<dbReference type="Pfam" id="PF04542">
    <property type="entry name" value="Sigma70_r2"/>
    <property type="match status" value="1"/>
</dbReference>
<dbReference type="Proteomes" id="UP000248724">
    <property type="component" value="Unassembled WGS sequence"/>
</dbReference>
<dbReference type="InterPro" id="IPR039425">
    <property type="entry name" value="RNA_pol_sigma-70-like"/>
</dbReference>
<dbReference type="Gene3D" id="1.10.1740.10">
    <property type="match status" value="1"/>
</dbReference>
<accession>A0A2W5ZDA8</accession>
<evidence type="ECO:0000256" key="1">
    <source>
        <dbReference type="ARBA" id="ARBA00010641"/>
    </source>
</evidence>
<evidence type="ECO:0000256" key="2">
    <source>
        <dbReference type="ARBA" id="ARBA00023015"/>
    </source>
</evidence>
<dbReference type="GO" id="GO:0016987">
    <property type="term" value="F:sigma factor activity"/>
    <property type="evidence" value="ECO:0007669"/>
    <property type="project" value="UniProtKB-KW"/>
</dbReference>
<dbReference type="AlphaFoldDB" id="A0A2W5ZDA8"/>
<dbReference type="InterPro" id="IPR013325">
    <property type="entry name" value="RNA_pol_sigma_r2"/>
</dbReference>
<evidence type="ECO:0000313" key="9">
    <source>
        <dbReference type="Proteomes" id="UP000248724"/>
    </source>
</evidence>
<evidence type="ECO:0008006" key="10">
    <source>
        <dbReference type="Google" id="ProtNLM"/>
    </source>
</evidence>
<evidence type="ECO:0000259" key="7">
    <source>
        <dbReference type="Pfam" id="PF08281"/>
    </source>
</evidence>
<dbReference type="SUPFAM" id="SSF88659">
    <property type="entry name" value="Sigma3 and sigma4 domains of RNA polymerase sigma factors"/>
    <property type="match status" value="1"/>
</dbReference>